<dbReference type="PANTHER" id="PTHR30026">
    <property type="entry name" value="OUTER MEMBRANE PROTEIN TOLC"/>
    <property type="match status" value="1"/>
</dbReference>
<organism evidence="7 8">
    <name type="scientific">Parapedobacter luteus</name>
    <dbReference type="NCBI Taxonomy" id="623280"/>
    <lineage>
        <taxon>Bacteria</taxon>
        <taxon>Pseudomonadati</taxon>
        <taxon>Bacteroidota</taxon>
        <taxon>Sphingobacteriia</taxon>
        <taxon>Sphingobacteriales</taxon>
        <taxon>Sphingobacteriaceae</taxon>
        <taxon>Parapedobacter</taxon>
    </lineage>
</organism>
<keyword evidence="3" id="KW-0812">Transmembrane</keyword>
<keyword evidence="8" id="KW-1185">Reference proteome</keyword>
<evidence type="ECO:0000256" key="5">
    <source>
        <dbReference type="ARBA" id="ARBA00023237"/>
    </source>
</evidence>
<dbReference type="OrthoDB" id="976750at2"/>
<keyword evidence="4" id="KW-0472">Membrane</keyword>
<dbReference type="PANTHER" id="PTHR30026:SF20">
    <property type="entry name" value="OUTER MEMBRANE PROTEIN TOLC"/>
    <property type="match status" value="1"/>
</dbReference>
<dbReference type="GO" id="GO:0015288">
    <property type="term" value="F:porin activity"/>
    <property type="evidence" value="ECO:0007669"/>
    <property type="project" value="TreeGrafter"/>
</dbReference>
<protein>
    <submittedName>
        <fullName evidence="7">Outer membrane protein TolC</fullName>
    </submittedName>
</protein>
<dbReference type="RefSeq" id="WP_079716183.1">
    <property type="nucleotide sequence ID" value="NZ_FUYS01000003.1"/>
</dbReference>
<evidence type="ECO:0000256" key="3">
    <source>
        <dbReference type="ARBA" id="ARBA00022692"/>
    </source>
</evidence>
<gene>
    <name evidence="7" type="ORF">SAMN05660226_01501</name>
</gene>
<name>A0A1T5BIF5_9SPHI</name>
<dbReference type="Gene3D" id="1.20.1600.10">
    <property type="entry name" value="Outer membrane efflux proteins (OEP)"/>
    <property type="match status" value="1"/>
</dbReference>
<feature type="signal peptide" evidence="6">
    <location>
        <begin position="1"/>
        <end position="22"/>
    </location>
</feature>
<sequence>MIKHTALSICWCLLLFQPPLRAQTRSLTLRETCSLATANYPLVKQYDLIAQSAKYATEQAHAGYLPQINVNGQATYQSAVTQLPIQLPGADVPSLSNDQYKLFGEVNQSLYDGGRIKLQKAAIEAAAEVEQQAVNVAQYQIKERVTQLFFGVLLLDAQLAQIGLLVNDIQAGMAKTGAAIANGTALKSTGSLLEAELLKAEQHNIALQTTRTAYLHMLGLFINQQLDEDTVLERPEAAPSTAAINRPELGWYAQQQSSIDVDRKLLTAKNRPRLGLFMQGGLGRPALNMLSNDFEAYYYGGIRLAIPLSGFYTLKKEKATLDIRKKIIDVQKDVFLFNTDLAMKQQNTEIAKYAKLLARDDKIIALRSSVKAAALAQLENGIINTADYLREVNAEDHARLAKIQHEIELLKAQYDRQYTAGNL</sequence>
<evidence type="ECO:0000256" key="1">
    <source>
        <dbReference type="ARBA" id="ARBA00004442"/>
    </source>
</evidence>
<evidence type="ECO:0000256" key="4">
    <source>
        <dbReference type="ARBA" id="ARBA00023136"/>
    </source>
</evidence>
<reference evidence="7 8" key="1">
    <citation type="submission" date="2017-02" db="EMBL/GenBank/DDBJ databases">
        <authorList>
            <person name="Peterson S.W."/>
        </authorList>
    </citation>
    <scope>NUCLEOTIDE SEQUENCE [LARGE SCALE GENOMIC DNA]</scope>
    <source>
        <strain evidence="7 8">DSM 22899</strain>
    </source>
</reference>
<keyword evidence="6" id="KW-0732">Signal</keyword>
<dbReference type="InterPro" id="IPR051906">
    <property type="entry name" value="TolC-like"/>
</dbReference>
<dbReference type="Proteomes" id="UP000190541">
    <property type="component" value="Unassembled WGS sequence"/>
</dbReference>
<keyword evidence="2" id="KW-1134">Transmembrane beta strand</keyword>
<dbReference type="GO" id="GO:0015562">
    <property type="term" value="F:efflux transmembrane transporter activity"/>
    <property type="evidence" value="ECO:0007669"/>
    <property type="project" value="InterPro"/>
</dbReference>
<evidence type="ECO:0000256" key="6">
    <source>
        <dbReference type="SAM" id="SignalP"/>
    </source>
</evidence>
<accession>A0A1T5BIF5</accession>
<feature type="chain" id="PRO_5010584040" evidence="6">
    <location>
        <begin position="23"/>
        <end position="423"/>
    </location>
</feature>
<dbReference type="GO" id="GO:1990281">
    <property type="term" value="C:efflux pump complex"/>
    <property type="evidence" value="ECO:0007669"/>
    <property type="project" value="TreeGrafter"/>
</dbReference>
<proteinExistence type="predicted"/>
<evidence type="ECO:0000313" key="7">
    <source>
        <dbReference type="EMBL" id="SKB46857.1"/>
    </source>
</evidence>
<dbReference type="AlphaFoldDB" id="A0A1T5BIF5"/>
<dbReference type="STRING" id="623280.SAMN05660226_01501"/>
<dbReference type="EMBL" id="FUYS01000003">
    <property type="protein sequence ID" value="SKB46857.1"/>
    <property type="molecule type" value="Genomic_DNA"/>
</dbReference>
<comment type="subcellular location">
    <subcellularLocation>
        <location evidence="1">Cell outer membrane</location>
    </subcellularLocation>
</comment>
<dbReference type="GO" id="GO:0009279">
    <property type="term" value="C:cell outer membrane"/>
    <property type="evidence" value="ECO:0007669"/>
    <property type="project" value="UniProtKB-SubCell"/>
</dbReference>
<evidence type="ECO:0000313" key="8">
    <source>
        <dbReference type="Proteomes" id="UP000190541"/>
    </source>
</evidence>
<evidence type="ECO:0000256" key="2">
    <source>
        <dbReference type="ARBA" id="ARBA00022452"/>
    </source>
</evidence>
<keyword evidence="5" id="KW-0998">Cell outer membrane</keyword>
<dbReference type="SUPFAM" id="SSF56954">
    <property type="entry name" value="Outer membrane efflux proteins (OEP)"/>
    <property type="match status" value="1"/>
</dbReference>